<accession>A0ABX7M3J6</accession>
<dbReference type="Gene3D" id="3.40.50.720">
    <property type="entry name" value="NAD(P)-binding Rossmann-like Domain"/>
    <property type="match status" value="1"/>
</dbReference>
<keyword evidence="3" id="KW-1185">Reference proteome</keyword>
<evidence type="ECO:0000313" key="2">
    <source>
        <dbReference type="EMBL" id="QSI75289.1"/>
    </source>
</evidence>
<dbReference type="PANTHER" id="PTHR43245:SF13">
    <property type="entry name" value="UDP-D-APIOSE_UDP-D-XYLOSE SYNTHASE 2"/>
    <property type="match status" value="1"/>
</dbReference>
<proteinExistence type="predicted"/>
<dbReference type="Proteomes" id="UP000663570">
    <property type="component" value="Chromosome"/>
</dbReference>
<evidence type="ECO:0000259" key="1">
    <source>
        <dbReference type="Pfam" id="PF01370"/>
    </source>
</evidence>
<reference evidence="2 3" key="1">
    <citation type="submission" date="2021-02" db="EMBL/GenBank/DDBJ databases">
        <title>Niveibacterium changnyeongensis HC41.</title>
        <authorList>
            <person name="Kang M."/>
        </authorList>
    </citation>
    <scope>NUCLEOTIDE SEQUENCE [LARGE SCALE GENOMIC DNA]</scope>
    <source>
        <strain evidence="2 3">HC41</strain>
    </source>
</reference>
<sequence>MTMLSATPKPRIALVTGATGYLGRHLVARLAAAGWTVHALTRAQPNDVQLAPHWHSLDGTTERVCEILAAIQPDVVFHLAAEVRHSHDVGDITPMVTAGVLFGTQVLEAMRQAGVTRIISAGTYWQHHENRPYNPYCLYAALKQAFADVLSGYTELYGIKAVTLELADVYGPDDPRPKLINQLADALLHDRPIDLSPGEQYVDLVHVHDVCDAFIQAATLMEGRQPGTHAALGVSSAAAITLQTLAERLSTLSGHTLHARWGARPYRPRETMQPWRPDNPLPGWSPQIPLETGLLALLKARGLNA</sequence>
<dbReference type="SUPFAM" id="SSF51735">
    <property type="entry name" value="NAD(P)-binding Rossmann-fold domains"/>
    <property type="match status" value="1"/>
</dbReference>
<name>A0ABX7M3J6_9RHOO</name>
<dbReference type="InterPro" id="IPR050177">
    <property type="entry name" value="Lipid_A_modif_metabolic_enz"/>
</dbReference>
<evidence type="ECO:0000313" key="3">
    <source>
        <dbReference type="Proteomes" id="UP000663570"/>
    </source>
</evidence>
<dbReference type="InterPro" id="IPR001509">
    <property type="entry name" value="Epimerase_deHydtase"/>
</dbReference>
<gene>
    <name evidence="2" type="ORF">JY500_12260</name>
</gene>
<dbReference type="PANTHER" id="PTHR43245">
    <property type="entry name" value="BIFUNCTIONAL POLYMYXIN RESISTANCE PROTEIN ARNA"/>
    <property type="match status" value="1"/>
</dbReference>
<dbReference type="InterPro" id="IPR036291">
    <property type="entry name" value="NAD(P)-bd_dom_sf"/>
</dbReference>
<dbReference type="EMBL" id="CP071060">
    <property type="protein sequence ID" value="QSI75289.1"/>
    <property type="molecule type" value="Genomic_DNA"/>
</dbReference>
<protein>
    <submittedName>
        <fullName evidence="2">NAD(P)-dependent oxidoreductase</fullName>
    </submittedName>
</protein>
<feature type="domain" description="NAD-dependent epimerase/dehydratase" evidence="1">
    <location>
        <begin position="13"/>
        <end position="227"/>
    </location>
</feature>
<dbReference type="Pfam" id="PF01370">
    <property type="entry name" value="Epimerase"/>
    <property type="match status" value="1"/>
</dbReference>
<organism evidence="2 3">
    <name type="scientific">Niveibacterium microcysteis</name>
    <dbReference type="NCBI Taxonomy" id="2811415"/>
    <lineage>
        <taxon>Bacteria</taxon>
        <taxon>Pseudomonadati</taxon>
        <taxon>Pseudomonadota</taxon>
        <taxon>Betaproteobacteria</taxon>
        <taxon>Rhodocyclales</taxon>
        <taxon>Rhodocyclaceae</taxon>
        <taxon>Niveibacterium</taxon>
    </lineage>
</organism>